<dbReference type="Pfam" id="PF01381">
    <property type="entry name" value="HTH_3"/>
    <property type="match status" value="1"/>
</dbReference>
<dbReference type="PANTHER" id="PTHR46558:SF11">
    <property type="entry name" value="HTH-TYPE TRANSCRIPTIONAL REGULATOR XRE"/>
    <property type="match status" value="1"/>
</dbReference>
<accession>A0A1W1VX11</accession>
<dbReference type="InterPro" id="IPR001387">
    <property type="entry name" value="Cro/C1-type_HTH"/>
</dbReference>
<dbReference type="PROSITE" id="PS50943">
    <property type="entry name" value="HTH_CROC1"/>
    <property type="match status" value="1"/>
</dbReference>
<reference evidence="3 4" key="1">
    <citation type="submission" date="2017-04" db="EMBL/GenBank/DDBJ databases">
        <authorList>
            <person name="Afonso C.L."/>
            <person name="Miller P.J."/>
            <person name="Scott M.A."/>
            <person name="Spackman E."/>
            <person name="Goraichik I."/>
            <person name="Dimitrov K.M."/>
            <person name="Suarez D.L."/>
            <person name="Swayne D.E."/>
        </authorList>
    </citation>
    <scope>NUCLEOTIDE SEQUENCE [LARGE SCALE GENOMIC DNA]</scope>
    <source>
        <strain evidence="3 4">ToBE</strain>
    </source>
</reference>
<dbReference type="AlphaFoldDB" id="A0A1W1VX11"/>
<keyword evidence="4" id="KW-1185">Reference proteome</keyword>
<feature type="domain" description="HTH cro/C1-type" evidence="2">
    <location>
        <begin position="6"/>
        <end position="60"/>
    </location>
</feature>
<dbReference type="GO" id="GO:0003677">
    <property type="term" value="F:DNA binding"/>
    <property type="evidence" value="ECO:0007669"/>
    <property type="project" value="UniProtKB-KW"/>
</dbReference>
<gene>
    <name evidence="3" type="ORF">SAMN00808754_1999</name>
</gene>
<proteinExistence type="predicted"/>
<keyword evidence="1" id="KW-0238">DNA-binding</keyword>
<dbReference type="Gene3D" id="1.10.260.40">
    <property type="entry name" value="lambda repressor-like DNA-binding domains"/>
    <property type="match status" value="1"/>
</dbReference>
<dbReference type="STRING" id="698762.SAMN00808754_1999"/>
<dbReference type="Proteomes" id="UP000192569">
    <property type="component" value="Chromosome I"/>
</dbReference>
<evidence type="ECO:0000313" key="3">
    <source>
        <dbReference type="EMBL" id="SMB97866.1"/>
    </source>
</evidence>
<dbReference type="OrthoDB" id="1623336at2"/>
<dbReference type="InterPro" id="IPR010982">
    <property type="entry name" value="Lambda_DNA-bd_dom_sf"/>
</dbReference>
<protein>
    <submittedName>
        <fullName evidence="3">Transcriptional regulator, contains XRE-family HTH domain</fullName>
    </submittedName>
</protein>
<organism evidence="3 4">
    <name type="scientific">Thermanaeromonas toyohensis ToBE</name>
    <dbReference type="NCBI Taxonomy" id="698762"/>
    <lineage>
        <taxon>Bacteria</taxon>
        <taxon>Bacillati</taxon>
        <taxon>Bacillota</taxon>
        <taxon>Clostridia</taxon>
        <taxon>Neomoorellales</taxon>
        <taxon>Neomoorellaceae</taxon>
        <taxon>Thermanaeromonas</taxon>
    </lineage>
</organism>
<dbReference type="PANTHER" id="PTHR46558">
    <property type="entry name" value="TRACRIPTIONAL REGULATORY PROTEIN-RELATED-RELATED"/>
    <property type="match status" value="1"/>
</dbReference>
<evidence type="ECO:0000256" key="1">
    <source>
        <dbReference type="ARBA" id="ARBA00023125"/>
    </source>
</evidence>
<evidence type="ECO:0000259" key="2">
    <source>
        <dbReference type="PROSITE" id="PS50943"/>
    </source>
</evidence>
<name>A0A1W1VX11_9FIRM</name>
<evidence type="ECO:0000313" key="4">
    <source>
        <dbReference type="Proteomes" id="UP000192569"/>
    </source>
</evidence>
<dbReference type="SUPFAM" id="SSF47413">
    <property type="entry name" value="lambda repressor-like DNA-binding domains"/>
    <property type="match status" value="1"/>
</dbReference>
<dbReference type="RefSeq" id="WP_084665576.1">
    <property type="nucleotide sequence ID" value="NZ_LT838272.1"/>
</dbReference>
<sequence length="120" mass="14232">MIGKRLRFYRQKKRLTLKDVEEITGLHATTISGYERGIREPSYKVLRTLAKVYDIPVAYLLLEEEEIMEVIPSEIKELVALIEKRPEIGEFIEEIKNYPQSLVRELRHVLQRIRRLSLPK</sequence>
<dbReference type="CDD" id="cd00093">
    <property type="entry name" value="HTH_XRE"/>
    <property type="match status" value="1"/>
</dbReference>
<dbReference type="SMART" id="SM00530">
    <property type="entry name" value="HTH_XRE"/>
    <property type="match status" value="1"/>
</dbReference>
<dbReference type="EMBL" id="LT838272">
    <property type="protein sequence ID" value="SMB97866.1"/>
    <property type="molecule type" value="Genomic_DNA"/>
</dbReference>